<dbReference type="AlphaFoldDB" id="A0A844HKC8"/>
<organism evidence="3 4">
    <name type="scientific">Paracoccus litorisediminis</name>
    <dbReference type="NCBI Taxonomy" id="2006130"/>
    <lineage>
        <taxon>Bacteria</taxon>
        <taxon>Pseudomonadati</taxon>
        <taxon>Pseudomonadota</taxon>
        <taxon>Alphaproteobacteria</taxon>
        <taxon>Rhodobacterales</taxon>
        <taxon>Paracoccaceae</taxon>
        <taxon>Paracoccus</taxon>
    </lineage>
</organism>
<feature type="region of interest" description="Disordered" evidence="2">
    <location>
        <begin position="383"/>
        <end position="417"/>
    </location>
</feature>
<dbReference type="Proteomes" id="UP000449846">
    <property type="component" value="Unassembled WGS sequence"/>
</dbReference>
<dbReference type="EMBL" id="WMIG01000003">
    <property type="protein sequence ID" value="MTH59509.1"/>
    <property type="molecule type" value="Genomic_DNA"/>
</dbReference>
<dbReference type="Gene3D" id="3.40.50.300">
    <property type="entry name" value="P-loop containing nucleotide triphosphate hydrolases"/>
    <property type="match status" value="2"/>
</dbReference>
<comment type="caution">
    <text evidence="3">The sequence shown here is derived from an EMBL/GenBank/DDBJ whole genome shotgun (WGS) entry which is preliminary data.</text>
</comment>
<evidence type="ECO:0000313" key="3">
    <source>
        <dbReference type="EMBL" id="MTH59509.1"/>
    </source>
</evidence>
<dbReference type="PANTHER" id="PTHR41259:SF1">
    <property type="entry name" value="DOUBLE-STRAND BREAK REPAIR RAD50 ATPASE, PUTATIVE-RELATED"/>
    <property type="match status" value="1"/>
</dbReference>
<accession>A0A844HKC8</accession>
<protein>
    <submittedName>
        <fullName evidence="3">AAA family ATPase</fullName>
    </submittedName>
</protein>
<feature type="coiled-coil region" evidence="1">
    <location>
        <begin position="265"/>
        <end position="337"/>
    </location>
</feature>
<evidence type="ECO:0000256" key="1">
    <source>
        <dbReference type="SAM" id="Coils"/>
    </source>
</evidence>
<gene>
    <name evidence="3" type="ORF">GL300_09805</name>
</gene>
<feature type="coiled-coil region" evidence="1">
    <location>
        <begin position="666"/>
        <end position="747"/>
    </location>
</feature>
<dbReference type="SUPFAM" id="SSF52540">
    <property type="entry name" value="P-loop containing nucleoside triphosphate hydrolases"/>
    <property type="match status" value="1"/>
</dbReference>
<keyword evidence="4" id="KW-1185">Reference proteome</keyword>
<dbReference type="PANTHER" id="PTHR41259">
    <property type="entry name" value="DOUBLE-STRAND BREAK REPAIR RAD50 ATPASE, PUTATIVE-RELATED"/>
    <property type="match status" value="1"/>
</dbReference>
<reference evidence="3 4" key="1">
    <citation type="submission" date="2019-11" db="EMBL/GenBank/DDBJ databases">
        <authorList>
            <person name="Dong K."/>
        </authorList>
    </citation>
    <scope>NUCLEOTIDE SEQUENCE [LARGE SCALE GENOMIC DNA]</scope>
    <source>
        <strain evidence="3 4">NBRC 112902</strain>
    </source>
</reference>
<dbReference type="RefSeq" id="WP_155039444.1">
    <property type="nucleotide sequence ID" value="NZ_WMIG01000003.1"/>
</dbReference>
<evidence type="ECO:0000313" key="4">
    <source>
        <dbReference type="Proteomes" id="UP000449846"/>
    </source>
</evidence>
<proteinExistence type="predicted"/>
<feature type="compositionally biased region" description="Basic and acidic residues" evidence="2">
    <location>
        <begin position="383"/>
        <end position="399"/>
    </location>
</feature>
<keyword evidence="1" id="KW-0175">Coiled coil</keyword>
<name>A0A844HKC8_9RHOB</name>
<dbReference type="InterPro" id="IPR027417">
    <property type="entry name" value="P-loop_NTPase"/>
</dbReference>
<dbReference type="OrthoDB" id="7069379at2"/>
<evidence type="ECO:0000256" key="2">
    <source>
        <dbReference type="SAM" id="MobiDB-lite"/>
    </source>
</evidence>
<sequence>MKIRAIELTNIRRFAGRSARIEGIGDGITVLSEPNEFGKSTFFDALHALFFERHRGTRQTVKALQPHAGGAPEAAIEIDLPQGSYRIEKRWLSRPTARVLDGNGRIVAQDDEAEAWIDRLLGDGLAGPSGLLWVRQGLLGLEPEGTNANDKNERERGLGARRDLLSSVAGEIELMTGGRRLDAVLARVAEELGRLATTTLKPKAGAEWARAVDEAATLRDQEADLAGKAAGLSGDLARRTEVLRQLKQLDDPETERLRNDALTQAREAQRAALAHAEKLAEARQKLRLAELTVQATQTGIGQLEQLSDRLGRAEAELSQARDRLAKAETGAEEAAAADRLAADALGAASGQAQAIRARLDAAQRALLGRAARERATQLRKTLERAEELQRKRDQDRAQRELTAVNSASVTRAESARETRDRIAAQLEAQSVSVAIRYDGALRISADGEDIPEGSLRLSSARSFLLPGIGTMRVDPGAGAAEGLAEALTRANAELTARLAECGAATVAEARQRLAETQRLDQAMQASAALLAELAPQGLDTLRQELARAEAGAGRAEEPVEDPAGLEAALAAALAAEAEARAQSGAVHARAVTASEGRAVARSTAQVAQAAAEAARIDAGDLGQLARRLHGLRADLVLQTGLQTEAVALCQTLEAAAPDLETVQARLARAESVVTQAQQGRERLRGEYATLNGSIGALAEQGIEERLDEVRGKLTAAEARAARYAAEVQALSRLRSALEDARRKARDAYFAPVLRELEPLLSVLHPGAAMQIDDQSLLPVALTRNGQQESLDILSGGTREQIAILTRLAFARLYAHAGQSVPVILDDALVHSDDDRIEAMFTALHRVAKDQQIIVLTCRQRAFAALGGTRATAVISAI</sequence>